<dbReference type="InterPro" id="IPR051374">
    <property type="entry name" value="Ataxin-10/CTR86_families"/>
</dbReference>
<comment type="function">
    <text evidence="4">May play a role in the regulation of cytokinesis.</text>
</comment>
<comment type="similarity">
    <text evidence="1">Belongs to the ataxin-10 family.</text>
</comment>
<protein>
    <recommendedName>
        <fullName evidence="5">Ataxin-10 homolog</fullName>
    </recommendedName>
</protein>
<accession>A0A0C3BSA7</accession>
<evidence type="ECO:0000313" key="8">
    <source>
        <dbReference type="Proteomes" id="UP000054097"/>
    </source>
</evidence>
<sequence>MTLVASLSTLDFQNEETVATLIRELDDAAKLLAKDPGERVNIGKGKELWDGLYRLWPRVAQRCLEASQPGQLDVELLCSTARFTRNLVAGTPTNQAAAFRVEPQIRSLIHYFTSFMMLQIPSVVSALHLLLQTLSNVITDNSELSSSLWRDYMAIPDDRNILIRSLSVDDVKMSTTCFVLMLNATRDNPDSCNLFVQSKAGQRVAVTLLNRVAVLIDAPEGSPEATACDIAYQFMKPIFDLGLAVTLFDAFRIEDEPMLPHQRILLKLLDGYFHNRTVKRSTEYAQGIPRLYASLTTDMLASIKRSLAAEPIVPESHLPALAEGVVLAAQCSQALLLQESEMPLDDRLTLRCMVKEVGSIELTVDTLKSLDILLPRLQFGKAVPSPMAKPHVDGDEGIDPAAFPYVKRDLLRLLGTLSYENKDVQDRMRACGGIEVVMNHCVVDESNPCTSISLGR</sequence>
<dbReference type="Proteomes" id="UP000054097">
    <property type="component" value="Unassembled WGS sequence"/>
</dbReference>
<evidence type="ECO:0000256" key="5">
    <source>
        <dbReference type="ARBA" id="ARBA00044801"/>
    </source>
</evidence>
<proteinExistence type="inferred from homology"/>
<evidence type="ECO:0000256" key="2">
    <source>
        <dbReference type="ARBA" id="ARBA00022618"/>
    </source>
</evidence>
<evidence type="ECO:0000313" key="7">
    <source>
        <dbReference type="EMBL" id="KIM34276.1"/>
    </source>
</evidence>
<feature type="domain" description="Ataxin-10" evidence="6">
    <location>
        <begin position="406"/>
        <end position="449"/>
    </location>
</feature>
<dbReference type="AlphaFoldDB" id="A0A0C3BSA7"/>
<dbReference type="InterPro" id="IPR019156">
    <property type="entry name" value="Ataxin-10_domain"/>
</dbReference>
<keyword evidence="8" id="KW-1185">Reference proteome</keyword>
<keyword evidence="2" id="KW-0132">Cell division</keyword>
<organism evidence="7 8">
    <name type="scientific">Serendipita vermifera MAFF 305830</name>
    <dbReference type="NCBI Taxonomy" id="933852"/>
    <lineage>
        <taxon>Eukaryota</taxon>
        <taxon>Fungi</taxon>
        <taxon>Dikarya</taxon>
        <taxon>Basidiomycota</taxon>
        <taxon>Agaricomycotina</taxon>
        <taxon>Agaricomycetes</taxon>
        <taxon>Sebacinales</taxon>
        <taxon>Serendipitaceae</taxon>
        <taxon>Serendipita</taxon>
    </lineage>
</organism>
<keyword evidence="3" id="KW-0131">Cell cycle</keyword>
<evidence type="ECO:0000259" key="6">
    <source>
        <dbReference type="Pfam" id="PF09759"/>
    </source>
</evidence>
<evidence type="ECO:0000256" key="4">
    <source>
        <dbReference type="ARBA" id="ARBA00044746"/>
    </source>
</evidence>
<dbReference type="PANTHER" id="PTHR13255:SF0">
    <property type="entry name" value="ATAXIN-10"/>
    <property type="match status" value="1"/>
</dbReference>
<dbReference type="EMBL" id="KN824277">
    <property type="protein sequence ID" value="KIM34276.1"/>
    <property type="molecule type" value="Genomic_DNA"/>
</dbReference>
<dbReference type="Pfam" id="PF09759">
    <property type="entry name" value="Atx10homo_assoc"/>
    <property type="match status" value="1"/>
</dbReference>
<dbReference type="PANTHER" id="PTHR13255">
    <property type="entry name" value="ATAXIN-10"/>
    <property type="match status" value="1"/>
</dbReference>
<gene>
    <name evidence="7" type="ORF">M408DRAFT_19203</name>
</gene>
<reference evidence="8" key="2">
    <citation type="submission" date="2015-01" db="EMBL/GenBank/DDBJ databases">
        <title>Evolutionary Origins and Diversification of the Mycorrhizal Mutualists.</title>
        <authorList>
            <consortium name="DOE Joint Genome Institute"/>
            <consortium name="Mycorrhizal Genomics Consortium"/>
            <person name="Kohler A."/>
            <person name="Kuo A."/>
            <person name="Nagy L.G."/>
            <person name="Floudas D."/>
            <person name="Copeland A."/>
            <person name="Barry K.W."/>
            <person name="Cichocki N."/>
            <person name="Veneault-Fourrey C."/>
            <person name="LaButti K."/>
            <person name="Lindquist E.A."/>
            <person name="Lipzen A."/>
            <person name="Lundell T."/>
            <person name="Morin E."/>
            <person name="Murat C."/>
            <person name="Riley R."/>
            <person name="Ohm R."/>
            <person name="Sun H."/>
            <person name="Tunlid A."/>
            <person name="Henrissat B."/>
            <person name="Grigoriev I.V."/>
            <person name="Hibbett D.S."/>
            <person name="Martin F."/>
        </authorList>
    </citation>
    <scope>NUCLEOTIDE SEQUENCE [LARGE SCALE GENOMIC DNA]</scope>
    <source>
        <strain evidence="8">MAFF 305830</strain>
    </source>
</reference>
<reference evidence="7 8" key="1">
    <citation type="submission" date="2014-04" db="EMBL/GenBank/DDBJ databases">
        <authorList>
            <consortium name="DOE Joint Genome Institute"/>
            <person name="Kuo A."/>
            <person name="Zuccaro A."/>
            <person name="Kohler A."/>
            <person name="Nagy L.G."/>
            <person name="Floudas D."/>
            <person name="Copeland A."/>
            <person name="Barry K.W."/>
            <person name="Cichocki N."/>
            <person name="Veneault-Fourrey C."/>
            <person name="LaButti K."/>
            <person name="Lindquist E.A."/>
            <person name="Lipzen A."/>
            <person name="Lundell T."/>
            <person name="Morin E."/>
            <person name="Murat C."/>
            <person name="Sun H."/>
            <person name="Tunlid A."/>
            <person name="Henrissat B."/>
            <person name="Grigoriev I.V."/>
            <person name="Hibbett D.S."/>
            <person name="Martin F."/>
            <person name="Nordberg H.P."/>
            <person name="Cantor M.N."/>
            <person name="Hua S.X."/>
        </authorList>
    </citation>
    <scope>NUCLEOTIDE SEQUENCE [LARGE SCALE GENOMIC DNA]</scope>
    <source>
        <strain evidence="7 8">MAFF 305830</strain>
    </source>
</reference>
<dbReference type="GO" id="GO:0005829">
    <property type="term" value="C:cytosol"/>
    <property type="evidence" value="ECO:0007669"/>
    <property type="project" value="TreeGrafter"/>
</dbReference>
<name>A0A0C3BSA7_SERVB</name>
<evidence type="ECO:0000256" key="1">
    <source>
        <dbReference type="ARBA" id="ARBA00008384"/>
    </source>
</evidence>
<dbReference type="HOGENOM" id="CLU_039868_0_0_1"/>
<evidence type="ECO:0000256" key="3">
    <source>
        <dbReference type="ARBA" id="ARBA00023306"/>
    </source>
</evidence>
<dbReference type="GO" id="GO:0051301">
    <property type="term" value="P:cell division"/>
    <property type="evidence" value="ECO:0007669"/>
    <property type="project" value="UniProtKB-KW"/>
</dbReference>
<dbReference type="OrthoDB" id="379794at2759"/>